<reference evidence="1" key="2">
    <citation type="journal article" date="2022" name="Res Sq">
        <title>Comparative Genomics Reveals Insights into the Divergent Evolution of Astigmatic Mites and Household Pest Adaptations.</title>
        <authorList>
            <person name="Xiong Q."/>
            <person name="Wan A.T.-Y."/>
            <person name="Liu X.-Y."/>
            <person name="Fung C.S.-H."/>
            <person name="Xiao X."/>
            <person name="Malainual N."/>
            <person name="Hou J."/>
            <person name="Wang L."/>
            <person name="Wang M."/>
            <person name="Yang K."/>
            <person name="Cui Y."/>
            <person name="Leung E."/>
            <person name="Nong W."/>
            <person name="Shin S.-K."/>
            <person name="Au S."/>
            <person name="Jeong K.Y."/>
            <person name="Chew F.T."/>
            <person name="Hui J."/>
            <person name="Leung T.F."/>
            <person name="Tungtrongchitr A."/>
            <person name="Zhong N."/>
            <person name="Liu Z."/>
            <person name="Tsui S."/>
        </authorList>
    </citation>
    <scope>NUCLEOTIDE SEQUENCE</scope>
    <source>
        <strain evidence="1">Derf</strain>
        <tissue evidence="1">Whole organism</tissue>
    </source>
</reference>
<comment type="caution">
    <text evidence="1">The sequence shown here is derived from an EMBL/GenBank/DDBJ whole genome shotgun (WGS) entry which is preliminary data.</text>
</comment>
<evidence type="ECO:0000313" key="1">
    <source>
        <dbReference type="EMBL" id="KAH9517655.1"/>
    </source>
</evidence>
<sequence>MIIDGGGGGCGGGGGDANIDHVCGISAYEPEWKKKKKISLEFHFGSQSHSCNIYCDKQPSPLLLID</sequence>
<proteinExistence type="predicted"/>
<reference evidence="1" key="1">
    <citation type="submission" date="2013-05" db="EMBL/GenBank/DDBJ databases">
        <authorList>
            <person name="Yim A.K.Y."/>
            <person name="Chan T.F."/>
            <person name="Ji K.M."/>
            <person name="Liu X.Y."/>
            <person name="Zhou J.W."/>
            <person name="Li R.Q."/>
            <person name="Yang K.Y."/>
            <person name="Li J."/>
            <person name="Li M."/>
            <person name="Law P.T.W."/>
            <person name="Wu Y.L."/>
            <person name="Cai Z.L."/>
            <person name="Qin H."/>
            <person name="Bao Y."/>
            <person name="Leung R.K.K."/>
            <person name="Ng P.K.S."/>
            <person name="Zou J."/>
            <person name="Zhong X.J."/>
            <person name="Ran P.X."/>
            <person name="Zhong N.S."/>
            <person name="Liu Z.G."/>
            <person name="Tsui S.K.W."/>
        </authorList>
    </citation>
    <scope>NUCLEOTIDE SEQUENCE</scope>
    <source>
        <strain evidence="1">Derf</strain>
        <tissue evidence="1">Whole organism</tissue>
    </source>
</reference>
<accession>A0A922I5E1</accession>
<dbReference type="EMBL" id="ASGP02000003">
    <property type="protein sequence ID" value="KAH9517655.1"/>
    <property type="molecule type" value="Genomic_DNA"/>
</dbReference>
<organism evidence="1 2">
    <name type="scientific">Dermatophagoides farinae</name>
    <name type="common">American house dust mite</name>
    <dbReference type="NCBI Taxonomy" id="6954"/>
    <lineage>
        <taxon>Eukaryota</taxon>
        <taxon>Metazoa</taxon>
        <taxon>Ecdysozoa</taxon>
        <taxon>Arthropoda</taxon>
        <taxon>Chelicerata</taxon>
        <taxon>Arachnida</taxon>
        <taxon>Acari</taxon>
        <taxon>Acariformes</taxon>
        <taxon>Sarcoptiformes</taxon>
        <taxon>Astigmata</taxon>
        <taxon>Psoroptidia</taxon>
        <taxon>Analgoidea</taxon>
        <taxon>Pyroglyphidae</taxon>
        <taxon>Dermatophagoidinae</taxon>
        <taxon>Dermatophagoides</taxon>
    </lineage>
</organism>
<keyword evidence="2" id="KW-1185">Reference proteome</keyword>
<dbReference type="Proteomes" id="UP000790347">
    <property type="component" value="Unassembled WGS sequence"/>
</dbReference>
<evidence type="ECO:0000313" key="2">
    <source>
        <dbReference type="Proteomes" id="UP000790347"/>
    </source>
</evidence>
<name>A0A922I5E1_DERFA</name>
<dbReference type="AlphaFoldDB" id="A0A922I5E1"/>
<gene>
    <name evidence="1" type="ORF">DERF_008303</name>
</gene>
<protein>
    <submittedName>
        <fullName evidence="1">Uncharacterized protein</fullName>
    </submittedName>
</protein>